<gene>
    <name evidence="1" type="ORF">K3G42_009890</name>
</gene>
<dbReference type="Proteomes" id="UP000827872">
    <property type="component" value="Linkage Group LG11"/>
</dbReference>
<organism evidence="1 2">
    <name type="scientific">Sphaerodactylus townsendi</name>
    <dbReference type="NCBI Taxonomy" id="933632"/>
    <lineage>
        <taxon>Eukaryota</taxon>
        <taxon>Metazoa</taxon>
        <taxon>Chordata</taxon>
        <taxon>Craniata</taxon>
        <taxon>Vertebrata</taxon>
        <taxon>Euteleostomi</taxon>
        <taxon>Lepidosauria</taxon>
        <taxon>Squamata</taxon>
        <taxon>Bifurcata</taxon>
        <taxon>Gekkota</taxon>
        <taxon>Sphaerodactylidae</taxon>
        <taxon>Sphaerodactylus</taxon>
    </lineage>
</organism>
<dbReference type="EMBL" id="CM037624">
    <property type="protein sequence ID" value="KAH8010635.1"/>
    <property type="molecule type" value="Genomic_DNA"/>
</dbReference>
<evidence type="ECO:0000313" key="2">
    <source>
        <dbReference type="Proteomes" id="UP000827872"/>
    </source>
</evidence>
<accession>A0ACB8FTP6</accession>
<evidence type="ECO:0000313" key="1">
    <source>
        <dbReference type="EMBL" id="KAH8010635.1"/>
    </source>
</evidence>
<keyword evidence="2" id="KW-1185">Reference proteome</keyword>
<sequence>MPKAFRRRPRRSVSPSAYGRNTLVVIGYMAESGVAEIPALRRPALRKCNSEVRQSTQLPSRVEKFNGEREALLLLPTNVDFASFELKEGILIVVARQQHEGGKRERMWLDVHRPEAILGLPVISWEL</sequence>
<protein>
    <submittedName>
        <fullName evidence="1">Uncharacterized protein</fullName>
    </submittedName>
</protein>
<name>A0ACB8FTP6_9SAUR</name>
<proteinExistence type="predicted"/>
<reference evidence="1" key="1">
    <citation type="submission" date="2021-08" db="EMBL/GenBank/DDBJ databases">
        <title>The first chromosome-level gecko genome reveals the dynamic sex chromosomes of Neotropical dwarf geckos (Sphaerodactylidae: Sphaerodactylus).</title>
        <authorList>
            <person name="Pinto B.J."/>
            <person name="Keating S.E."/>
            <person name="Gamble T."/>
        </authorList>
    </citation>
    <scope>NUCLEOTIDE SEQUENCE</scope>
    <source>
        <strain evidence="1">TG3544</strain>
    </source>
</reference>
<comment type="caution">
    <text evidence="1">The sequence shown here is derived from an EMBL/GenBank/DDBJ whole genome shotgun (WGS) entry which is preliminary data.</text>
</comment>